<accession>A0ABP1F8E1</accession>
<sequence length="188" mass="21466">MRIVIYSLILFICISCLGSKKVVENTTSKTLEKKTAKKEVSNTLTKKSEAIDDHITVAVPKVTSNDSDFNSKCTKELDQLLKKLNTQKSSGNNNYKLYYDLEKRLIELKVQIAETQSQSVSTLVDNQKESAYSEVSSEYIFKKLKVIPWYLWIVIYFFFLDSKITSILSNLFPRLKGATSILSLIKTK</sequence>
<protein>
    <submittedName>
        <fullName evidence="2">Uncharacterized protein</fullName>
    </submittedName>
</protein>
<evidence type="ECO:0000313" key="3">
    <source>
        <dbReference type="Proteomes" id="UP001497602"/>
    </source>
</evidence>
<dbReference type="Proteomes" id="UP001497602">
    <property type="component" value="Unassembled WGS sequence"/>
</dbReference>
<feature type="transmembrane region" description="Helical" evidence="1">
    <location>
        <begin position="149"/>
        <end position="172"/>
    </location>
</feature>
<comment type="caution">
    <text evidence="2">The sequence shown here is derived from an EMBL/GenBank/DDBJ whole genome shotgun (WGS) entry which is preliminary data.</text>
</comment>
<dbReference type="EMBL" id="CAXJRC010000007">
    <property type="protein sequence ID" value="CAL2105482.1"/>
    <property type="molecule type" value="Genomic_DNA"/>
</dbReference>
<reference evidence="2 3" key="1">
    <citation type="submission" date="2024-05" db="EMBL/GenBank/DDBJ databases">
        <authorList>
            <person name="Duchaud E."/>
        </authorList>
    </citation>
    <scope>NUCLEOTIDE SEQUENCE [LARGE SCALE GENOMIC DNA]</scope>
    <source>
        <strain evidence="2">Ena-SAMPLE-TAB-13-05-2024-13:56:06:370-140305</strain>
    </source>
</reference>
<organism evidence="2 3">
    <name type="scientific">Tenacibaculum vairaonense</name>
    <dbReference type="NCBI Taxonomy" id="3137860"/>
    <lineage>
        <taxon>Bacteria</taxon>
        <taxon>Pseudomonadati</taxon>
        <taxon>Bacteroidota</taxon>
        <taxon>Flavobacteriia</taxon>
        <taxon>Flavobacteriales</taxon>
        <taxon>Flavobacteriaceae</taxon>
        <taxon>Tenacibaculum</taxon>
    </lineage>
</organism>
<evidence type="ECO:0000256" key="1">
    <source>
        <dbReference type="SAM" id="Phobius"/>
    </source>
</evidence>
<keyword evidence="3" id="KW-1185">Reference proteome</keyword>
<keyword evidence="1" id="KW-0812">Transmembrane</keyword>
<evidence type="ECO:0000313" key="2">
    <source>
        <dbReference type="EMBL" id="CAL2105482.1"/>
    </source>
</evidence>
<proteinExistence type="predicted"/>
<keyword evidence="1" id="KW-0472">Membrane</keyword>
<keyword evidence="1" id="KW-1133">Transmembrane helix</keyword>
<gene>
    <name evidence="2" type="ORF">T190115A13A_160015</name>
</gene>
<name>A0ABP1F8E1_9FLAO</name>
<dbReference type="RefSeq" id="WP_348737308.1">
    <property type="nucleotide sequence ID" value="NZ_CAXJRC010000007.1"/>
</dbReference>